<feature type="region of interest" description="Disordered" evidence="4">
    <location>
        <begin position="11"/>
        <end position="56"/>
    </location>
</feature>
<dbReference type="EC" id="5.2.1.8" evidence="3"/>
<feature type="domain" description="PPIase cyclophilin-type" evidence="5">
    <location>
        <begin position="70"/>
        <end position="229"/>
    </location>
</feature>
<gene>
    <name evidence="6" type="ORF">DL240_05040</name>
</gene>
<dbReference type="PROSITE" id="PS50072">
    <property type="entry name" value="CSA_PPIASE_2"/>
    <property type="match status" value="1"/>
</dbReference>
<dbReference type="PANTHER" id="PTHR45625:SF4">
    <property type="entry name" value="PEPTIDYLPROLYL ISOMERASE DOMAIN AND WD REPEAT-CONTAINING PROTEIN 1"/>
    <property type="match status" value="1"/>
</dbReference>
<sequence>MGVLALLTACASAPPPSSEPDTNPVAPVRSPVTELPPDPVHTADQPPSPEATADYTRDLGDSGILRALFHTSQGTISCELFEKQTPLTVANFVGLARGLKAFVDPQTDRSITGVPYFNGQRFHRVIPNFLIQSGDPTGLGYAGPGYTIPDEIREDLRHDGPGVLSMANLGPDTGGSQFFITEIAAPHLDGRHTVFGQCEDLEVIRAISHAPTDVNNRPAEPITLDRVLIERAPL</sequence>
<dbReference type="AlphaFoldDB" id="A0A328CAK6"/>
<organism evidence="6 7">
    <name type="scientific">Lujinxingia litoralis</name>
    <dbReference type="NCBI Taxonomy" id="2211119"/>
    <lineage>
        <taxon>Bacteria</taxon>
        <taxon>Deltaproteobacteria</taxon>
        <taxon>Bradymonadales</taxon>
        <taxon>Lujinxingiaceae</taxon>
        <taxon>Lujinxingia</taxon>
    </lineage>
</organism>
<dbReference type="SUPFAM" id="SSF50891">
    <property type="entry name" value="Cyclophilin-like"/>
    <property type="match status" value="1"/>
</dbReference>
<name>A0A328CAK6_9DELT</name>
<dbReference type="InterPro" id="IPR029000">
    <property type="entry name" value="Cyclophilin-like_dom_sf"/>
</dbReference>
<evidence type="ECO:0000256" key="4">
    <source>
        <dbReference type="SAM" id="MobiDB-lite"/>
    </source>
</evidence>
<dbReference type="CDD" id="cd00317">
    <property type="entry name" value="cyclophilin"/>
    <property type="match status" value="1"/>
</dbReference>
<accession>A0A328CAK6</accession>
<keyword evidence="7" id="KW-1185">Reference proteome</keyword>
<comment type="function">
    <text evidence="3">PPIases accelerate the folding of proteins. It catalyzes the cis-trans isomerization of proline imidic peptide bonds in oligopeptides.</text>
</comment>
<reference evidence="6 7" key="1">
    <citation type="submission" date="2018-05" db="EMBL/GenBank/DDBJ databases">
        <title>Lujinxingia marina gen. nov. sp. nov., a new facultative anaerobic member of the class Deltaproteobacteria, and proposal of Lujinxingaceae fam. nov.</title>
        <authorList>
            <person name="Li C.-M."/>
        </authorList>
    </citation>
    <scope>NUCLEOTIDE SEQUENCE [LARGE SCALE GENOMIC DNA]</scope>
    <source>
        <strain evidence="6 7">B210</strain>
    </source>
</reference>
<dbReference type="Pfam" id="PF00160">
    <property type="entry name" value="Pro_isomerase"/>
    <property type="match status" value="1"/>
</dbReference>
<dbReference type="EMBL" id="QHKO01000002">
    <property type="protein sequence ID" value="RAL23529.1"/>
    <property type="molecule type" value="Genomic_DNA"/>
</dbReference>
<comment type="similarity">
    <text evidence="3">Belongs to the cyclophilin-type PPIase family.</text>
</comment>
<dbReference type="PRINTS" id="PR00153">
    <property type="entry name" value="CSAPPISMRASE"/>
</dbReference>
<dbReference type="InterPro" id="IPR044666">
    <property type="entry name" value="Cyclophilin_A-like"/>
</dbReference>
<dbReference type="Proteomes" id="UP000249169">
    <property type="component" value="Unassembled WGS sequence"/>
</dbReference>
<protein>
    <recommendedName>
        <fullName evidence="3">Peptidyl-prolyl cis-trans isomerase</fullName>
        <shortName evidence="3">PPIase</shortName>
        <ecNumber evidence="3">5.2.1.8</ecNumber>
    </recommendedName>
</protein>
<comment type="catalytic activity">
    <reaction evidence="3">
        <text>[protein]-peptidylproline (omega=180) = [protein]-peptidylproline (omega=0)</text>
        <dbReference type="Rhea" id="RHEA:16237"/>
        <dbReference type="Rhea" id="RHEA-COMP:10747"/>
        <dbReference type="Rhea" id="RHEA-COMP:10748"/>
        <dbReference type="ChEBI" id="CHEBI:83833"/>
        <dbReference type="ChEBI" id="CHEBI:83834"/>
        <dbReference type="EC" id="5.2.1.8"/>
    </reaction>
</comment>
<proteinExistence type="inferred from homology"/>
<comment type="caution">
    <text evidence="6">The sequence shown here is derived from an EMBL/GenBank/DDBJ whole genome shotgun (WGS) entry which is preliminary data.</text>
</comment>
<evidence type="ECO:0000313" key="7">
    <source>
        <dbReference type="Proteomes" id="UP000249169"/>
    </source>
</evidence>
<keyword evidence="1 3" id="KW-0697">Rotamase</keyword>
<dbReference type="GO" id="GO:0003755">
    <property type="term" value="F:peptidyl-prolyl cis-trans isomerase activity"/>
    <property type="evidence" value="ECO:0007669"/>
    <property type="project" value="UniProtKB-UniRule"/>
</dbReference>
<evidence type="ECO:0000256" key="3">
    <source>
        <dbReference type="RuleBase" id="RU363019"/>
    </source>
</evidence>
<evidence type="ECO:0000256" key="2">
    <source>
        <dbReference type="ARBA" id="ARBA00023235"/>
    </source>
</evidence>
<evidence type="ECO:0000259" key="5">
    <source>
        <dbReference type="PROSITE" id="PS50072"/>
    </source>
</evidence>
<evidence type="ECO:0000313" key="6">
    <source>
        <dbReference type="EMBL" id="RAL23529.1"/>
    </source>
</evidence>
<dbReference type="InterPro" id="IPR002130">
    <property type="entry name" value="Cyclophilin-type_PPIase_dom"/>
</dbReference>
<dbReference type="PANTHER" id="PTHR45625">
    <property type="entry name" value="PEPTIDYL-PROLYL CIS-TRANS ISOMERASE-RELATED"/>
    <property type="match status" value="1"/>
</dbReference>
<dbReference type="Gene3D" id="2.40.100.10">
    <property type="entry name" value="Cyclophilin-like"/>
    <property type="match status" value="1"/>
</dbReference>
<evidence type="ECO:0000256" key="1">
    <source>
        <dbReference type="ARBA" id="ARBA00023110"/>
    </source>
</evidence>
<keyword evidence="2 3" id="KW-0413">Isomerase</keyword>
<dbReference type="OrthoDB" id="9807797at2"/>